<proteinExistence type="predicted"/>
<evidence type="ECO:0000256" key="3">
    <source>
        <dbReference type="ARBA" id="ARBA00022525"/>
    </source>
</evidence>
<gene>
    <name evidence="9" type="ORF">MCOL2_16382</name>
</gene>
<keyword evidence="7" id="KW-1133">Transmembrane helix</keyword>
<keyword evidence="7" id="KW-0472">Membrane</keyword>
<keyword evidence="2" id="KW-0134">Cell wall</keyword>
<feature type="transmembrane region" description="Helical" evidence="7">
    <location>
        <begin position="21"/>
        <end position="42"/>
    </location>
</feature>
<evidence type="ECO:0000313" key="10">
    <source>
        <dbReference type="Proteomes" id="UP000019241"/>
    </source>
</evidence>
<evidence type="ECO:0000259" key="8">
    <source>
        <dbReference type="PROSITE" id="PS50847"/>
    </source>
</evidence>
<reference evidence="9 10" key="1">
    <citation type="submission" date="2012-12" db="EMBL/GenBank/DDBJ databases">
        <title>Novel taxa of Listeriaceae from agricultural environments in the United States.</title>
        <authorList>
            <person name="den Bakker H.C."/>
            <person name="Allred A."/>
            <person name="Warchocki S."/>
            <person name="Wright E.M."/>
            <person name="Burrell A."/>
            <person name="Nightingale K.K."/>
            <person name="Kephart D."/>
            <person name="Wiedmann M."/>
        </authorList>
    </citation>
    <scope>NUCLEOTIDE SEQUENCE [LARGE SCALE GENOMIC DNA]</scope>
    <source>
        <strain evidence="9 10">FSL S10-1203</strain>
    </source>
</reference>
<protein>
    <submittedName>
        <fullName evidence="9">Putative peptidoglycan linked protein</fullName>
    </submittedName>
</protein>
<accession>W7D8K5</accession>
<comment type="subcellular location">
    <subcellularLocation>
        <location evidence="1">Secreted</location>
        <location evidence="1">Cell wall</location>
        <topology evidence="1">Peptidoglycan-anchor</topology>
    </subcellularLocation>
</comment>
<evidence type="ECO:0000313" key="9">
    <source>
        <dbReference type="EMBL" id="EUJ48969.1"/>
    </source>
</evidence>
<evidence type="ECO:0000256" key="2">
    <source>
        <dbReference type="ARBA" id="ARBA00022512"/>
    </source>
</evidence>
<evidence type="ECO:0000256" key="6">
    <source>
        <dbReference type="ARBA" id="ARBA00023088"/>
    </source>
</evidence>
<dbReference type="Proteomes" id="UP000019241">
    <property type="component" value="Unassembled WGS sequence"/>
</dbReference>
<sequence>MGGDIDMKLCKRRKNRLRVKNGFKATVAVLLVSGLTISAITFEKEVVHVQAASSEAPRVKAELGSVIALENGDFENPTVTRSANWQTFDANTVPGWQTTASDNQIELQKNNLGGITAQSGTQWAELNAYEVSALYQDIPTTPGEKVRWQVYHRGRYGMDTAVVEFGAPGNVMIQQAEMVDGNEAWGLYTGSYTIPIGQTNTRFQFRSVSAAGGNEAIGNLLDNIQFATQSILDVTGTFSAPSTKMQKSVNYTVRAANMGGMPAANNTFSVKIPVELTYTPGTLSSANTVVTGENYDATTRTLTFQTGTIKKGVAIDVVIPLIGAEVTSAATPDTSVTYNDENFNDETYTADGMDDSVAVTSNEIPTITGEEETILQPNEDFDPMSTMTAQDEEDGDLTAQIQVASNNVDTSQSGIYEVIYEVTDSDGNQATFTRTVIVEEGPVITGDSPTRLNPNVSFDPVSTMQATDKEDGDLTSDIKVVDNPVDTSQPGTYEVLYSVTDSDGNQATFTRTVIVTEAPIITGEEETRLNPNVDFDPMSTMQATDKEDGNLTNEMKVTSNNVDTSQSGTYKVTYEVMDSDGNKAMFTRTVIVTEAPVITGKDTVTLTQGDLFDVMDDLQAADKEDGDLTAQIVVLSSNVNVNVPGTYTVIYRVTDSDGNSTMFIRKVIVKAIVNPVTPQSIVIQPDVSTSERASEKTVLPKTGDRSSLPTGVAGLAFLALSSLLFWHKK</sequence>
<feature type="domain" description="Gram-positive cocci surface proteins LPxTG" evidence="8">
    <location>
        <begin position="699"/>
        <end position="729"/>
    </location>
</feature>
<dbReference type="InterPro" id="IPR032179">
    <property type="entry name" value="Cry22Aa_Ig-like"/>
</dbReference>
<dbReference type="InterPro" id="IPR013783">
    <property type="entry name" value="Ig-like_fold"/>
</dbReference>
<keyword evidence="7" id="KW-0812">Transmembrane</keyword>
<dbReference type="EMBL" id="AODM01000056">
    <property type="protein sequence ID" value="EUJ48969.1"/>
    <property type="molecule type" value="Genomic_DNA"/>
</dbReference>
<dbReference type="PANTHER" id="PTHR15127:SF32">
    <property type="entry name" value="HEAVYWEIGHT, ISOFORM A"/>
    <property type="match status" value="1"/>
</dbReference>
<evidence type="ECO:0000256" key="7">
    <source>
        <dbReference type="SAM" id="Phobius"/>
    </source>
</evidence>
<evidence type="ECO:0000256" key="4">
    <source>
        <dbReference type="ARBA" id="ARBA00022729"/>
    </source>
</evidence>
<keyword evidence="5" id="KW-0727">SH2 domain</keyword>
<dbReference type="PROSITE" id="PS50847">
    <property type="entry name" value="GRAM_POS_ANCHORING"/>
    <property type="match status" value="1"/>
</dbReference>
<comment type="caution">
    <text evidence="9">The sequence shown here is derived from an EMBL/GenBank/DDBJ whole genome shotgun (WGS) entry which is preliminary data.</text>
</comment>
<dbReference type="Pfam" id="PF16403">
    <property type="entry name" value="Bact_surface_Ig-like"/>
    <property type="match status" value="4"/>
</dbReference>
<evidence type="ECO:0000256" key="1">
    <source>
        <dbReference type="ARBA" id="ARBA00004168"/>
    </source>
</evidence>
<dbReference type="AlphaFoldDB" id="W7D8K5"/>
<name>W7D8K5_9LIST</name>
<dbReference type="InterPro" id="IPR019931">
    <property type="entry name" value="LPXTG_anchor"/>
</dbReference>
<evidence type="ECO:0000256" key="5">
    <source>
        <dbReference type="ARBA" id="ARBA00022999"/>
    </source>
</evidence>
<dbReference type="PATRIC" id="fig|1265822.4.peg.3322"/>
<dbReference type="PANTHER" id="PTHR15127">
    <property type="entry name" value="HEAVYWEIGHT, ISOFORM A"/>
    <property type="match status" value="1"/>
</dbReference>
<dbReference type="NCBIfam" id="TIGR01167">
    <property type="entry name" value="LPXTG_anchor"/>
    <property type="match status" value="1"/>
</dbReference>
<dbReference type="Gene3D" id="2.60.40.10">
    <property type="entry name" value="Immunoglobulins"/>
    <property type="match status" value="4"/>
</dbReference>
<dbReference type="InterPro" id="IPR051846">
    <property type="entry name" value="SH2_domain_adapters"/>
</dbReference>
<organism evidence="9 10">
    <name type="scientific">Listeria fleischmannii FSL S10-1203</name>
    <dbReference type="NCBI Taxonomy" id="1265822"/>
    <lineage>
        <taxon>Bacteria</taxon>
        <taxon>Bacillati</taxon>
        <taxon>Bacillota</taxon>
        <taxon>Bacilli</taxon>
        <taxon>Bacillales</taxon>
        <taxon>Listeriaceae</taxon>
        <taxon>Listeria</taxon>
    </lineage>
</organism>
<dbReference type="GO" id="GO:0001784">
    <property type="term" value="F:phosphotyrosine residue binding"/>
    <property type="evidence" value="ECO:0007669"/>
    <property type="project" value="TreeGrafter"/>
</dbReference>
<keyword evidence="4" id="KW-0732">Signal</keyword>
<keyword evidence="3" id="KW-0964">Secreted</keyword>
<keyword evidence="6" id="KW-0572">Peptidoglycan-anchor</keyword>